<feature type="signal peptide" evidence="2">
    <location>
        <begin position="1"/>
        <end position="24"/>
    </location>
</feature>
<dbReference type="EMBL" id="CP036263">
    <property type="protein sequence ID" value="QDS98648.1"/>
    <property type="molecule type" value="Genomic_DNA"/>
</dbReference>
<sequence length="277" mass="29991" precursor="true">MGRFQLPTVTLLLALLVHSSTVRAQTLRVATYNVNCGNHQSKQILDAITTANAGVVCLQETTLSLEQILTRDLAKDYPEIHSFGHKAQIPAERFTIVSKWKLEELKIHPPQAGLFGFVSAKFDLGEHKVHSVNVHLAPFRIKRGAGFRSAMATIAKTEAQHEKEIISILKIVDAEKPTLVVGDFNSASTFRAPGSTQNNRASGLFRSNPQGPRGPSHVALADQAGAAEPADRLHLPFQALQDAAIQGGSARRVRSQSSGLGTGTDWACWCSLAHKHA</sequence>
<keyword evidence="5" id="KW-1185">Reference proteome</keyword>
<evidence type="ECO:0000259" key="3">
    <source>
        <dbReference type="Pfam" id="PF03372"/>
    </source>
</evidence>
<evidence type="ECO:0000256" key="2">
    <source>
        <dbReference type="SAM" id="SignalP"/>
    </source>
</evidence>
<protein>
    <submittedName>
        <fullName evidence="4">Endonuclease/Exonuclease/phosphatase family protein</fullName>
    </submittedName>
</protein>
<evidence type="ECO:0000313" key="4">
    <source>
        <dbReference type="EMBL" id="QDS98648.1"/>
    </source>
</evidence>
<dbReference type="AlphaFoldDB" id="A0A517MUU0"/>
<keyword evidence="2" id="KW-0732">Signal</keyword>
<dbReference type="Proteomes" id="UP000319852">
    <property type="component" value="Chromosome"/>
</dbReference>
<name>A0A517MUU0_9BACT</name>
<dbReference type="SUPFAM" id="SSF56219">
    <property type="entry name" value="DNase I-like"/>
    <property type="match status" value="1"/>
</dbReference>
<feature type="compositionally biased region" description="Polar residues" evidence="1">
    <location>
        <begin position="191"/>
        <end position="210"/>
    </location>
</feature>
<feature type="region of interest" description="Disordered" evidence="1">
    <location>
        <begin position="191"/>
        <end position="218"/>
    </location>
</feature>
<keyword evidence="4" id="KW-0378">Hydrolase</keyword>
<feature type="domain" description="Endonuclease/exonuclease/phosphatase" evidence="3">
    <location>
        <begin position="30"/>
        <end position="209"/>
    </location>
</feature>
<evidence type="ECO:0000256" key="1">
    <source>
        <dbReference type="SAM" id="MobiDB-lite"/>
    </source>
</evidence>
<keyword evidence="4" id="KW-0540">Nuclease</keyword>
<dbReference type="InterPro" id="IPR005135">
    <property type="entry name" value="Endo/exonuclease/phosphatase"/>
</dbReference>
<keyword evidence="4" id="KW-0255">Endonuclease</keyword>
<dbReference type="Gene3D" id="3.60.10.10">
    <property type="entry name" value="Endonuclease/exonuclease/phosphatase"/>
    <property type="match status" value="1"/>
</dbReference>
<dbReference type="OrthoDB" id="9812856at2"/>
<proteinExistence type="predicted"/>
<dbReference type="Pfam" id="PF03372">
    <property type="entry name" value="Exo_endo_phos"/>
    <property type="match status" value="1"/>
</dbReference>
<dbReference type="KEGG" id="amob:HG15A2_19290"/>
<feature type="chain" id="PRO_5022112751" evidence="2">
    <location>
        <begin position="25"/>
        <end position="277"/>
    </location>
</feature>
<keyword evidence="4" id="KW-0269">Exonuclease</keyword>
<reference evidence="4 5" key="1">
    <citation type="submission" date="2019-02" db="EMBL/GenBank/DDBJ databases">
        <title>Deep-cultivation of Planctomycetes and their phenomic and genomic characterization uncovers novel biology.</title>
        <authorList>
            <person name="Wiegand S."/>
            <person name="Jogler M."/>
            <person name="Boedeker C."/>
            <person name="Pinto D."/>
            <person name="Vollmers J."/>
            <person name="Rivas-Marin E."/>
            <person name="Kohn T."/>
            <person name="Peeters S.H."/>
            <person name="Heuer A."/>
            <person name="Rast P."/>
            <person name="Oberbeckmann S."/>
            <person name="Bunk B."/>
            <person name="Jeske O."/>
            <person name="Meyerdierks A."/>
            <person name="Storesund J.E."/>
            <person name="Kallscheuer N."/>
            <person name="Luecker S."/>
            <person name="Lage O.M."/>
            <person name="Pohl T."/>
            <person name="Merkel B.J."/>
            <person name="Hornburger P."/>
            <person name="Mueller R.-W."/>
            <person name="Bruemmer F."/>
            <person name="Labrenz M."/>
            <person name="Spormann A.M."/>
            <person name="Op den Camp H."/>
            <person name="Overmann J."/>
            <person name="Amann R."/>
            <person name="Jetten M.S.M."/>
            <person name="Mascher T."/>
            <person name="Medema M.H."/>
            <person name="Devos D.P."/>
            <person name="Kaster A.-K."/>
            <person name="Ovreas L."/>
            <person name="Rohde M."/>
            <person name="Galperin M.Y."/>
            <person name="Jogler C."/>
        </authorList>
    </citation>
    <scope>NUCLEOTIDE SEQUENCE [LARGE SCALE GENOMIC DNA]</scope>
    <source>
        <strain evidence="4 5">HG15A2</strain>
    </source>
</reference>
<gene>
    <name evidence="4" type="ORF">HG15A2_19290</name>
</gene>
<accession>A0A517MUU0</accession>
<organism evidence="4 5">
    <name type="scientific">Adhaeretor mobilis</name>
    <dbReference type="NCBI Taxonomy" id="1930276"/>
    <lineage>
        <taxon>Bacteria</taxon>
        <taxon>Pseudomonadati</taxon>
        <taxon>Planctomycetota</taxon>
        <taxon>Planctomycetia</taxon>
        <taxon>Pirellulales</taxon>
        <taxon>Lacipirellulaceae</taxon>
        <taxon>Adhaeretor</taxon>
    </lineage>
</organism>
<evidence type="ECO:0000313" key="5">
    <source>
        <dbReference type="Proteomes" id="UP000319852"/>
    </source>
</evidence>
<dbReference type="InterPro" id="IPR036691">
    <property type="entry name" value="Endo/exonu/phosph_ase_sf"/>
</dbReference>
<dbReference type="GO" id="GO:0004527">
    <property type="term" value="F:exonuclease activity"/>
    <property type="evidence" value="ECO:0007669"/>
    <property type="project" value="UniProtKB-KW"/>
</dbReference>
<dbReference type="GO" id="GO:0004519">
    <property type="term" value="F:endonuclease activity"/>
    <property type="evidence" value="ECO:0007669"/>
    <property type="project" value="UniProtKB-KW"/>
</dbReference>